<accession>A0A6A5GZ97</accession>
<dbReference type="EMBL" id="WUAV01000003">
    <property type="protein sequence ID" value="KAF1760850.1"/>
    <property type="molecule type" value="Genomic_DNA"/>
</dbReference>
<dbReference type="CTD" id="9806168"/>
<comment type="caution">
    <text evidence="1">The sequence shown here is derived from an EMBL/GenBank/DDBJ whole genome shotgun (WGS) entry which is preliminary data.</text>
</comment>
<dbReference type="PANTHER" id="PTHR31424">
    <property type="entry name" value="PROTEIN CBG23806"/>
    <property type="match status" value="1"/>
</dbReference>
<gene>
    <name evidence="1" type="ORF">GCK72_009101</name>
</gene>
<sequence>MLHHLKQFQSQENMTPKLHLLLEHVLPFMRRHKTWAKTSEQGLEALHAIVNRLLNKYRCTRNKEEQMSQVSIRDADGLYNHTLWTSDVENEKKIFRPFHVDILQST</sequence>
<dbReference type="Proteomes" id="UP000483820">
    <property type="component" value="Chromosome III"/>
</dbReference>
<evidence type="ECO:0000313" key="2">
    <source>
        <dbReference type="Proteomes" id="UP000483820"/>
    </source>
</evidence>
<dbReference type="RefSeq" id="XP_053586791.1">
    <property type="nucleotide sequence ID" value="XM_053727214.1"/>
</dbReference>
<name>A0A6A5GZ97_CAERE</name>
<protein>
    <submittedName>
        <fullName evidence="1">Uncharacterized protein</fullName>
    </submittedName>
</protein>
<reference evidence="1 2" key="1">
    <citation type="submission" date="2019-12" db="EMBL/GenBank/DDBJ databases">
        <title>Chromosome-level assembly of the Caenorhabditis remanei genome.</title>
        <authorList>
            <person name="Teterina A.A."/>
            <person name="Willis J.H."/>
            <person name="Phillips P.C."/>
        </authorList>
    </citation>
    <scope>NUCLEOTIDE SEQUENCE [LARGE SCALE GENOMIC DNA]</scope>
    <source>
        <strain evidence="1 2">PX506</strain>
        <tissue evidence="1">Whole organism</tissue>
    </source>
</reference>
<dbReference type="PANTHER" id="PTHR31424:SF4">
    <property type="entry name" value="AUTOPHAGY-RELATED PROTEIN 14-RELATED"/>
    <property type="match status" value="1"/>
</dbReference>
<dbReference type="GeneID" id="9806168"/>
<dbReference type="AlphaFoldDB" id="A0A6A5GZ97"/>
<organism evidence="1 2">
    <name type="scientific">Caenorhabditis remanei</name>
    <name type="common">Caenorhabditis vulgaris</name>
    <dbReference type="NCBI Taxonomy" id="31234"/>
    <lineage>
        <taxon>Eukaryota</taxon>
        <taxon>Metazoa</taxon>
        <taxon>Ecdysozoa</taxon>
        <taxon>Nematoda</taxon>
        <taxon>Chromadorea</taxon>
        <taxon>Rhabditida</taxon>
        <taxon>Rhabditina</taxon>
        <taxon>Rhabditomorpha</taxon>
        <taxon>Rhabditoidea</taxon>
        <taxon>Rhabditidae</taxon>
        <taxon>Peloderinae</taxon>
        <taxon>Caenorhabditis</taxon>
    </lineage>
</organism>
<evidence type="ECO:0000313" key="1">
    <source>
        <dbReference type="EMBL" id="KAF1760850.1"/>
    </source>
</evidence>
<dbReference type="KEGG" id="crq:GCK72_009101"/>
<proteinExistence type="predicted"/>